<evidence type="ECO:0000313" key="2">
    <source>
        <dbReference type="Proteomes" id="UP000326251"/>
    </source>
</evidence>
<accession>A0A5J5E8H6</accession>
<organism evidence="1 2">
    <name type="scientific">Bifidobacterium reuteri</name>
    <dbReference type="NCBI Taxonomy" id="983706"/>
    <lineage>
        <taxon>Bacteria</taxon>
        <taxon>Bacillati</taxon>
        <taxon>Actinomycetota</taxon>
        <taxon>Actinomycetes</taxon>
        <taxon>Bifidobacteriales</taxon>
        <taxon>Bifidobacteriaceae</taxon>
        <taxon>Bifidobacterium</taxon>
    </lineage>
</organism>
<dbReference type="EMBL" id="RZUG01000007">
    <property type="protein sequence ID" value="KAA8825483.1"/>
    <property type="molecule type" value="Genomic_DNA"/>
</dbReference>
<name>A0A5J5E8H6_9BIFI</name>
<proteinExistence type="predicted"/>
<dbReference type="AlphaFoldDB" id="A0A5J5E8H6"/>
<sequence>MAAYSQDELMSILGRLVSGWENEVVEFKEANEANVRRGGRHGVRAPAATDTKADFIRAHSQDDVFYQRLVEQYLKTFGVATRSDFNDLLVPKLGEDLSDGEKQHKIDNLLTAMRRDGVIVNTGSRRYSQWRLGGQSG</sequence>
<dbReference type="Proteomes" id="UP000326251">
    <property type="component" value="Unassembled WGS sequence"/>
</dbReference>
<reference evidence="1 2" key="1">
    <citation type="journal article" date="2019" name="Syst. Appl. Microbiol.">
        <title>Characterization of Bifidobacterium species in feaces of the Egyptian fruit bat: Description of B. vespertilionis sp. nov. and B. rousetti sp. nov.</title>
        <authorList>
            <person name="Modesto M."/>
            <person name="Satti M."/>
            <person name="Watanabe K."/>
            <person name="Puglisi E."/>
            <person name="Morelli L."/>
            <person name="Huang C.-H."/>
            <person name="Liou J.-S."/>
            <person name="Miyashita M."/>
            <person name="Tamura T."/>
            <person name="Saito S."/>
            <person name="Mori K."/>
            <person name="Huang L."/>
            <person name="Sciavilla P."/>
            <person name="Sandri C."/>
            <person name="Spiezio C."/>
            <person name="Vitali F."/>
            <person name="Cavalieri D."/>
            <person name="Perpetuini G."/>
            <person name="Tofalo R."/>
            <person name="Bonetti A."/>
            <person name="Arita M."/>
            <person name="Mattarelli P."/>
        </authorList>
    </citation>
    <scope>NUCLEOTIDE SEQUENCE [LARGE SCALE GENOMIC DNA]</scope>
    <source>
        <strain evidence="1 2">RST19</strain>
    </source>
</reference>
<protein>
    <submittedName>
        <fullName evidence="1">Uncharacterized protein</fullName>
    </submittedName>
</protein>
<dbReference type="RefSeq" id="WP_150335489.1">
    <property type="nucleotide sequence ID" value="NZ_RZUG01000007.1"/>
</dbReference>
<gene>
    <name evidence="1" type="ORF">EMO92_05375</name>
</gene>
<comment type="caution">
    <text evidence="1">The sequence shown here is derived from an EMBL/GenBank/DDBJ whole genome shotgun (WGS) entry which is preliminary data.</text>
</comment>
<evidence type="ECO:0000313" key="1">
    <source>
        <dbReference type="EMBL" id="KAA8825483.1"/>
    </source>
</evidence>